<dbReference type="AlphaFoldDB" id="A0A224Y9K4"/>
<proteinExistence type="predicted"/>
<reference evidence="1" key="1">
    <citation type="journal article" date="2017" name="Parasit. Vectors">
        <title>Sialotranscriptomics of Rhipicephalus zambeziensis reveals intricate expression profiles of secretory proteins and suggests tight temporal transcriptional regulation during blood-feeding.</title>
        <authorList>
            <person name="de Castro M.H."/>
            <person name="de Klerk D."/>
            <person name="Pienaar R."/>
            <person name="Rees D.J.G."/>
            <person name="Mans B.J."/>
        </authorList>
    </citation>
    <scope>NUCLEOTIDE SEQUENCE</scope>
    <source>
        <tissue evidence="1">Salivary glands</tissue>
    </source>
</reference>
<protein>
    <submittedName>
        <fullName evidence="1">Uncharacterized protein</fullName>
    </submittedName>
</protein>
<evidence type="ECO:0000313" key="1">
    <source>
        <dbReference type="EMBL" id="MAA13505.1"/>
    </source>
</evidence>
<sequence>MVGRCNTLHKHGSAVTQAQHSLFLAAVKLAAVTAATTTAREQRSLSTWGEGCVDTRDKGPSGLPVPAQECPTHTVGHLVYLALQSAALSNTLLCARIV</sequence>
<name>A0A224Y9K4_9ACAR</name>
<dbReference type="EMBL" id="GFPF01002359">
    <property type="protein sequence ID" value="MAA13505.1"/>
    <property type="molecule type" value="Transcribed_RNA"/>
</dbReference>
<organism evidence="1">
    <name type="scientific">Rhipicephalus zambeziensis</name>
    <dbReference type="NCBI Taxonomy" id="60191"/>
    <lineage>
        <taxon>Eukaryota</taxon>
        <taxon>Metazoa</taxon>
        <taxon>Ecdysozoa</taxon>
        <taxon>Arthropoda</taxon>
        <taxon>Chelicerata</taxon>
        <taxon>Arachnida</taxon>
        <taxon>Acari</taxon>
        <taxon>Parasitiformes</taxon>
        <taxon>Ixodida</taxon>
        <taxon>Ixodoidea</taxon>
        <taxon>Ixodidae</taxon>
        <taxon>Rhipicephalinae</taxon>
        <taxon>Rhipicephalus</taxon>
        <taxon>Rhipicephalus</taxon>
    </lineage>
</organism>
<accession>A0A224Y9K4</accession>